<evidence type="ECO:0000259" key="8">
    <source>
        <dbReference type="PROSITE" id="PS50928"/>
    </source>
</evidence>
<dbReference type="PROSITE" id="PS50928">
    <property type="entry name" value="ABC_TM1"/>
    <property type="match status" value="1"/>
</dbReference>
<evidence type="ECO:0000256" key="4">
    <source>
        <dbReference type="ARBA" id="ARBA00022692"/>
    </source>
</evidence>
<comment type="similarity">
    <text evidence="7">Belongs to the binding-protein-dependent transport system permease family.</text>
</comment>
<comment type="subcellular location">
    <subcellularLocation>
        <location evidence="1 7">Cell membrane</location>
        <topology evidence="1 7">Multi-pass membrane protein</topology>
    </subcellularLocation>
</comment>
<dbReference type="InterPro" id="IPR000515">
    <property type="entry name" value="MetI-like"/>
</dbReference>
<organism evidence="9 10">
    <name type="scientific">Vallitalea pronyensis</name>
    <dbReference type="NCBI Taxonomy" id="1348613"/>
    <lineage>
        <taxon>Bacteria</taxon>
        <taxon>Bacillati</taxon>
        <taxon>Bacillota</taxon>
        <taxon>Clostridia</taxon>
        <taxon>Lachnospirales</taxon>
        <taxon>Vallitaleaceae</taxon>
        <taxon>Vallitalea</taxon>
    </lineage>
</organism>
<reference evidence="9" key="1">
    <citation type="submission" date="2020-07" db="EMBL/GenBank/DDBJ databases">
        <title>Vallitalea pronyensis genome.</title>
        <authorList>
            <person name="Postec A."/>
        </authorList>
    </citation>
    <scope>NUCLEOTIDE SEQUENCE</scope>
    <source>
        <strain evidence="9">FatNI3</strain>
    </source>
</reference>
<name>A0A8J8SG86_9FIRM</name>
<accession>A0A8J8SG86</accession>
<feature type="transmembrane region" description="Helical" evidence="7">
    <location>
        <begin position="139"/>
        <end position="164"/>
    </location>
</feature>
<dbReference type="PANTHER" id="PTHR43227:SF11">
    <property type="entry name" value="BLL4140 PROTEIN"/>
    <property type="match status" value="1"/>
</dbReference>
<evidence type="ECO:0000256" key="3">
    <source>
        <dbReference type="ARBA" id="ARBA00022475"/>
    </source>
</evidence>
<dbReference type="Pfam" id="PF00528">
    <property type="entry name" value="BPD_transp_1"/>
    <property type="match status" value="1"/>
</dbReference>
<keyword evidence="4 7" id="KW-0812">Transmembrane</keyword>
<evidence type="ECO:0000313" key="9">
    <source>
        <dbReference type="EMBL" id="QUI22122.1"/>
    </source>
</evidence>
<dbReference type="GO" id="GO:0055085">
    <property type="term" value="P:transmembrane transport"/>
    <property type="evidence" value="ECO:0007669"/>
    <property type="project" value="InterPro"/>
</dbReference>
<dbReference type="AlphaFoldDB" id="A0A8J8SG86"/>
<feature type="transmembrane region" description="Helical" evidence="7">
    <location>
        <begin position="289"/>
        <end position="308"/>
    </location>
</feature>
<dbReference type="GO" id="GO:0005886">
    <property type="term" value="C:plasma membrane"/>
    <property type="evidence" value="ECO:0007669"/>
    <property type="project" value="UniProtKB-SubCell"/>
</dbReference>
<sequence length="321" mass="37194">MKIMRTDLQHAHLRQEEQRLRSKFVRHVKRQYQLYLMILPAIVYFIIFHYAPMYGIQLAFKDFNPKLGITGSPWEGFRHFEKFFNSYQFFRLLRNTIGLSLYQLLAGFPIPIIMALFLNQVKHQRFKKLVQTVTYIPHFISIVVLVGMIHVFLSPSTGLINNVIRGFGYKPVYFLGMPQYFKSIFVFSGIWQNAGWGTIIYLAALAGVNPELYEAARVDGASKLKIIRHVDFPSIMPTIVILFIMNVGRIMNVSFQKALLLQNDLNAEASEIIQTYMYKTGILQMEFEYSTAISLFNTIINVILLILANQVSKKLSENSLW</sequence>
<keyword evidence="3" id="KW-1003">Cell membrane</keyword>
<dbReference type="Proteomes" id="UP000683246">
    <property type="component" value="Chromosome"/>
</dbReference>
<evidence type="ECO:0000256" key="5">
    <source>
        <dbReference type="ARBA" id="ARBA00022989"/>
    </source>
</evidence>
<dbReference type="InterPro" id="IPR035906">
    <property type="entry name" value="MetI-like_sf"/>
</dbReference>
<dbReference type="Gene3D" id="1.10.3720.10">
    <property type="entry name" value="MetI-like"/>
    <property type="match status" value="1"/>
</dbReference>
<keyword evidence="10" id="KW-1185">Reference proteome</keyword>
<dbReference type="EMBL" id="CP058649">
    <property type="protein sequence ID" value="QUI22122.1"/>
    <property type="molecule type" value="Genomic_DNA"/>
</dbReference>
<keyword evidence="6 7" id="KW-0472">Membrane</keyword>
<feature type="transmembrane region" description="Helical" evidence="7">
    <location>
        <begin position="32"/>
        <end position="51"/>
    </location>
</feature>
<dbReference type="RefSeq" id="WP_246552383.1">
    <property type="nucleotide sequence ID" value="NZ_CP058649.1"/>
</dbReference>
<dbReference type="SUPFAM" id="SSF161098">
    <property type="entry name" value="MetI-like"/>
    <property type="match status" value="1"/>
</dbReference>
<gene>
    <name evidence="9" type="ORF">HZI73_07330</name>
</gene>
<evidence type="ECO:0000256" key="6">
    <source>
        <dbReference type="ARBA" id="ARBA00023136"/>
    </source>
</evidence>
<protein>
    <submittedName>
        <fullName evidence="9">Sugar ABC transporter permease</fullName>
    </submittedName>
</protein>
<keyword evidence="5 7" id="KW-1133">Transmembrane helix</keyword>
<evidence type="ECO:0000256" key="2">
    <source>
        <dbReference type="ARBA" id="ARBA00022448"/>
    </source>
</evidence>
<dbReference type="CDD" id="cd06261">
    <property type="entry name" value="TM_PBP2"/>
    <property type="match status" value="1"/>
</dbReference>
<feature type="transmembrane region" description="Helical" evidence="7">
    <location>
        <begin position="99"/>
        <end position="118"/>
    </location>
</feature>
<evidence type="ECO:0000256" key="1">
    <source>
        <dbReference type="ARBA" id="ARBA00004651"/>
    </source>
</evidence>
<keyword evidence="2 7" id="KW-0813">Transport</keyword>
<dbReference type="KEGG" id="vpy:HZI73_07330"/>
<feature type="transmembrane region" description="Helical" evidence="7">
    <location>
        <begin position="230"/>
        <end position="251"/>
    </location>
</feature>
<evidence type="ECO:0000256" key="7">
    <source>
        <dbReference type="RuleBase" id="RU363032"/>
    </source>
</evidence>
<feature type="domain" description="ABC transmembrane type-1" evidence="8">
    <location>
        <begin position="93"/>
        <end position="308"/>
    </location>
</feature>
<feature type="transmembrane region" description="Helical" evidence="7">
    <location>
        <begin position="184"/>
        <end position="209"/>
    </location>
</feature>
<proteinExistence type="inferred from homology"/>
<dbReference type="PANTHER" id="PTHR43227">
    <property type="entry name" value="BLL4140 PROTEIN"/>
    <property type="match status" value="1"/>
</dbReference>
<dbReference type="InterPro" id="IPR050809">
    <property type="entry name" value="UgpAE/MalFG_permease"/>
</dbReference>
<evidence type="ECO:0000313" key="10">
    <source>
        <dbReference type="Proteomes" id="UP000683246"/>
    </source>
</evidence>